<accession>A0A6A6ENI8</accession>
<name>A0A6A6ENI8_9PEZI</name>
<evidence type="ECO:0000313" key="2">
    <source>
        <dbReference type="EMBL" id="KAF2192745.1"/>
    </source>
</evidence>
<reference evidence="2" key="1">
    <citation type="journal article" date="2020" name="Stud. Mycol.">
        <title>101 Dothideomycetes genomes: a test case for predicting lifestyles and emergence of pathogens.</title>
        <authorList>
            <person name="Haridas S."/>
            <person name="Albert R."/>
            <person name="Binder M."/>
            <person name="Bloem J."/>
            <person name="Labutti K."/>
            <person name="Salamov A."/>
            <person name="Andreopoulos B."/>
            <person name="Baker S."/>
            <person name="Barry K."/>
            <person name="Bills G."/>
            <person name="Bluhm B."/>
            <person name="Cannon C."/>
            <person name="Castanera R."/>
            <person name="Culley D."/>
            <person name="Daum C."/>
            <person name="Ezra D."/>
            <person name="Gonzalez J."/>
            <person name="Henrissat B."/>
            <person name="Kuo A."/>
            <person name="Liang C."/>
            <person name="Lipzen A."/>
            <person name="Lutzoni F."/>
            <person name="Magnuson J."/>
            <person name="Mondo S."/>
            <person name="Nolan M."/>
            <person name="Ohm R."/>
            <person name="Pangilinan J."/>
            <person name="Park H.-J."/>
            <person name="Ramirez L."/>
            <person name="Alfaro M."/>
            <person name="Sun H."/>
            <person name="Tritt A."/>
            <person name="Yoshinaga Y."/>
            <person name="Zwiers L.-H."/>
            <person name="Turgeon B."/>
            <person name="Goodwin S."/>
            <person name="Spatafora J."/>
            <person name="Crous P."/>
            <person name="Grigoriev I."/>
        </authorList>
    </citation>
    <scope>NUCLEOTIDE SEQUENCE</scope>
    <source>
        <strain evidence="2">CBS 207.26</strain>
    </source>
</reference>
<proteinExistence type="predicted"/>
<keyword evidence="1" id="KW-0812">Transmembrane</keyword>
<evidence type="ECO:0000256" key="1">
    <source>
        <dbReference type="SAM" id="Phobius"/>
    </source>
</evidence>
<dbReference type="AlphaFoldDB" id="A0A6A6ENI8"/>
<dbReference type="Proteomes" id="UP000800200">
    <property type="component" value="Unassembled WGS sequence"/>
</dbReference>
<gene>
    <name evidence="2" type="ORF">K469DRAFT_717336</name>
</gene>
<sequence length="298" mass="33556">MSAFSRGFTGFLHQNSLRLPYSIRVAIFSARTQPLRPQCGARFFSPASFRPYARLSGLPQSSRNSVAPSYGSFISMDPVLRMVEATKAPVLLYKAPQRRLYMAGVYALACGLVAGGLFTLRWRYELPKDLPFFVGPTYVLVGFIMLAIGAYIFTAPVHRCVSLEVIPSAFGGPVQLRITTRFVPIPYISKDKVIIANIGEATLSEKTLPVVRELLEADRARKADISEGLKGVFIIRRWWEMLARLTEQKWTSFFNRFKFAVLRFGIVFIDVQGGKYKIDCTGYMRENGKAIDRLISEI</sequence>
<organism evidence="2 3">
    <name type="scientific">Zopfia rhizophila CBS 207.26</name>
    <dbReference type="NCBI Taxonomy" id="1314779"/>
    <lineage>
        <taxon>Eukaryota</taxon>
        <taxon>Fungi</taxon>
        <taxon>Dikarya</taxon>
        <taxon>Ascomycota</taxon>
        <taxon>Pezizomycotina</taxon>
        <taxon>Dothideomycetes</taxon>
        <taxon>Dothideomycetes incertae sedis</taxon>
        <taxon>Zopfiaceae</taxon>
        <taxon>Zopfia</taxon>
    </lineage>
</organism>
<keyword evidence="1" id="KW-0472">Membrane</keyword>
<dbReference type="EMBL" id="ML994615">
    <property type="protein sequence ID" value="KAF2192745.1"/>
    <property type="molecule type" value="Genomic_DNA"/>
</dbReference>
<evidence type="ECO:0000313" key="3">
    <source>
        <dbReference type="Proteomes" id="UP000800200"/>
    </source>
</evidence>
<feature type="transmembrane region" description="Helical" evidence="1">
    <location>
        <begin position="132"/>
        <end position="153"/>
    </location>
</feature>
<dbReference type="OrthoDB" id="4140442at2759"/>
<keyword evidence="1" id="KW-1133">Transmembrane helix</keyword>
<keyword evidence="3" id="KW-1185">Reference proteome</keyword>
<feature type="transmembrane region" description="Helical" evidence="1">
    <location>
        <begin position="100"/>
        <end position="120"/>
    </location>
</feature>
<protein>
    <submittedName>
        <fullName evidence="2">Uncharacterized protein</fullName>
    </submittedName>
</protein>